<evidence type="ECO:0000256" key="1">
    <source>
        <dbReference type="SAM" id="MobiDB-lite"/>
    </source>
</evidence>
<evidence type="ECO:0000313" key="5">
    <source>
        <dbReference type="RefSeq" id="XP_010415684.1"/>
    </source>
</evidence>
<dbReference type="RefSeq" id="XP_010415682.1">
    <property type="nucleotide sequence ID" value="XM_010417380.2"/>
</dbReference>
<dbReference type="RefSeq" id="XP_010415684.1">
    <property type="nucleotide sequence ID" value="XM_010417382.2"/>
</dbReference>
<dbReference type="GeneID" id="104701651"/>
<evidence type="ECO:0000313" key="3">
    <source>
        <dbReference type="RefSeq" id="XP_010415682.1"/>
    </source>
</evidence>
<feature type="compositionally biased region" description="Polar residues" evidence="1">
    <location>
        <begin position="349"/>
        <end position="366"/>
    </location>
</feature>
<feature type="compositionally biased region" description="Basic and acidic residues" evidence="1">
    <location>
        <begin position="435"/>
        <end position="444"/>
    </location>
</feature>
<feature type="compositionally biased region" description="Basic and acidic residues" evidence="1">
    <location>
        <begin position="288"/>
        <end position="299"/>
    </location>
</feature>
<feature type="compositionally biased region" description="Basic and acidic residues" evidence="1">
    <location>
        <begin position="221"/>
        <end position="255"/>
    </location>
</feature>
<evidence type="ECO:0000313" key="2">
    <source>
        <dbReference type="Proteomes" id="UP000694864"/>
    </source>
</evidence>
<sequence length="518" mass="57754">MIDMEVGIANGEDKIMTATSSNQELQVSVSFGKFENDSLSWEKFSSFSPNKYLEEVEKCATAGSVAQKKAYFESHYKKIAERRADIIMEQEKLLERNASFRPSVQNQNRGKTYDSDNDESMMIDSNACYESNSESTSEKDKLFASIATEVNETCIHEPLEETMDFEDRQSLAEAGEDLNTLKLKKHEEIVCVKEKTELIVLVEDKEKPEEVVCMKEDVKEVKEDVSSMDTREKNETPMKETKKQKDQNPIKKTDKNVQTNHMRSSLKPSQVTKKPGTSKVVTTRKTQPSKEKSMTKEANKAASPVIKASGFSTPRVSKPASTISSISTSRSSVKKETVSTLPKKKHTATKSLPISLNLDQSGSDPTALATTRESLIMERMGDKDIVRRAFKTFQKSFDQLKPSGDEQDTAPKQVPAKATAVSRIGTTSQKNSRLAKSDGTERKGSNSHRSSSFVSKSNGTTEKQKEPSRLSARSVERIHLQAKPKAEATNAKTRRQSLDPKAKSMQGPFPKDSLHEVL</sequence>
<name>A0ABM0SSY5_CAMSA</name>
<reference evidence="3 4" key="3">
    <citation type="submission" date="2025-05" db="UniProtKB">
        <authorList>
            <consortium name="RefSeq"/>
        </authorList>
    </citation>
    <scope>IDENTIFICATION</scope>
    <source>
        <tissue evidence="3 4">Leaf</tissue>
    </source>
</reference>
<keyword evidence="2" id="KW-1185">Reference proteome</keyword>
<feature type="region of interest" description="Disordered" evidence="1">
    <location>
        <begin position="397"/>
        <end position="518"/>
    </location>
</feature>
<proteinExistence type="predicted"/>
<feature type="compositionally biased region" description="Polar residues" evidence="1">
    <location>
        <begin position="256"/>
        <end position="272"/>
    </location>
</feature>
<feature type="compositionally biased region" description="Polar residues" evidence="1">
    <location>
        <begin position="424"/>
        <end position="434"/>
    </location>
</feature>
<protein>
    <submittedName>
        <fullName evidence="3 4">Protein WVD2-like 7 isoform X1</fullName>
    </submittedName>
</protein>
<dbReference type="PANTHER" id="PTHR47286">
    <property type="entry name" value="F3I6.9 PROTEIN"/>
    <property type="match status" value="1"/>
</dbReference>
<accession>A0ABM0SSY5</accession>
<reference evidence="2" key="1">
    <citation type="journal article" date="1997" name="Nucleic Acids Res.">
        <title>tRNAscan-SE: a program for improved detection of transfer RNA genes in genomic sequence.</title>
        <authorList>
            <person name="Lowe T.M."/>
            <person name="Eddy S.R."/>
        </authorList>
    </citation>
    <scope>NUCLEOTIDE SEQUENCE [LARGE SCALE GENOMIC DNA]</scope>
    <source>
        <strain evidence="2">r\DH55</strain>
    </source>
</reference>
<feature type="compositionally biased region" description="Polar residues" evidence="1">
    <location>
        <begin position="447"/>
        <end position="461"/>
    </location>
</feature>
<organism evidence="2 3">
    <name type="scientific">Camelina sativa</name>
    <name type="common">False flax</name>
    <name type="synonym">Myagrum sativum</name>
    <dbReference type="NCBI Taxonomy" id="90675"/>
    <lineage>
        <taxon>Eukaryota</taxon>
        <taxon>Viridiplantae</taxon>
        <taxon>Streptophyta</taxon>
        <taxon>Embryophyta</taxon>
        <taxon>Tracheophyta</taxon>
        <taxon>Spermatophyta</taxon>
        <taxon>Magnoliopsida</taxon>
        <taxon>eudicotyledons</taxon>
        <taxon>Gunneridae</taxon>
        <taxon>Pentapetalae</taxon>
        <taxon>rosids</taxon>
        <taxon>malvids</taxon>
        <taxon>Brassicales</taxon>
        <taxon>Brassicaceae</taxon>
        <taxon>Camelineae</taxon>
        <taxon>Camelina</taxon>
    </lineage>
</organism>
<evidence type="ECO:0000313" key="4">
    <source>
        <dbReference type="RefSeq" id="XP_010415683.1"/>
    </source>
</evidence>
<dbReference type="RefSeq" id="XP_010415683.1">
    <property type="nucleotide sequence ID" value="XM_010417381.2"/>
</dbReference>
<gene>
    <name evidence="3 4 5" type="primary">LOC104701651</name>
</gene>
<feature type="region of interest" description="Disordered" evidence="1">
    <location>
        <begin position="221"/>
        <end position="366"/>
    </location>
</feature>
<feature type="compositionally biased region" description="Basic and acidic residues" evidence="1">
    <location>
        <begin position="462"/>
        <end position="479"/>
    </location>
</feature>
<dbReference type="PANTHER" id="PTHR47286:SF5">
    <property type="entry name" value="NEUROFILAMENT HEAVY PROTEIN"/>
    <property type="match status" value="1"/>
</dbReference>
<reference evidence="2" key="2">
    <citation type="journal article" date="2014" name="Nat. Commun.">
        <title>The emerging biofuel crop Camelina sativa retains a highly undifferentiated hexaploid genome structure.</title>
        <authorList>
            <person name="Kagale S."/>
            <person name="Koh C."/>
            <person name="Nixon J."/>
            <person name="Bollina V."/>
            <person name="Clarke W.E."/>
            <person name="Tuteja R."/>
            <person name="Spillane C."/>
            <person name="Robinson S.J."/>
            <person name="Links M.G."/>
            <person name="Clarke C."/>
            <person name="Higgins E.E."/>
            <person name="Huebert T."/>
            <person name="Sharpe A.G."/>
            <person name="Parkin I.A."/>
        </authorList>
    </citation>
    <scope>NUCLEOTIDE SEQUENCE [LARGE SCALE GENOMIC DNA]</scope>
    <source>
        <strain evidence="2">r\DH55</strain>
    </source>
</reference>
<dbReference type="Proteomes" id="UP000694864">
    <property type="component" value="Chromosome 7"/>
</dbReference>
<feature type="compositionally biased region" description="Low complexity" evidence="1">
    <location>
        <begin position="321"/>
        <end position="331"/>
    </location>
</feature>